<evidence type="ECO:0008006" key="9">
    <source>
        <dbReference type="Google" id="ProtNLM"/>
    </source>
</evidence>
<gene>
    <name evidence="7" type="ORF">CLCR_04566</name>
</gene>
<keyword evidence="5" id="KW-0539">Nucleus</keyword>
<dbReference type="EMBL" id="LGRB01000011">
    <property type="protein sequence ID" value="OCT49462.1"/>
    <property type="molecule type" value="Genomic_DNA"/>
</dbReference>
<keyword evidence="3" id="KW-0805">Transcription regulation</keyword>
<evidence type="ECO:0000313" key="7">
    <source>
        <dbReference type="EMBL" id="OCT49462.1"/>
    </source>
</evidence>
<evidence type="ECO:0000256" key="2">
    <source>
        <dbReference type="ARBA" id="ARBA00022833"/>
    </source>
</evidence>
<feature type="compositionally biased region" description="Polar residues" evidence="6">
    <location>
        <begin position="48"/>
        <end position="60"/>
    </location>
</feature>
<evidence type="ECO:0000256" key="6">
    <source>
        <dbReference type="SAM" id="MobiDB-lite"/>
    </source>
</evidence>
<evidence type="ECO:0000313" key="8">
    <source>
        <dbReference type="Proteomes" id="UP000094526"/>
    </source>
</evidence>
<accession>A0A1C1CLY2</accession>
<evidence type="ECO:0000256" key="1">
    <source>
        <dbReference type="ARBA" id="ARBA00022723"/>
    </source>
</evidence>
<keyword evidence="1" id="KW-0479">Metal-binding</keyword>
<dbReference type="VEuPathDB" id="FungiDB:CLCR_04566"/>
<dbReference type="VEuPathDB" id="FungiDB:G647_00429"/>
<dbReference type="Proteomes" id="UP000094526">
    <property type="component" value="Unassembled WGS sequence"/>
</dbReference>
<comment type="caution">
    <text evidence="7">The sequence shown here is derived from an EMBL/GenBank/DDBJ whole genome shotgun (WGS) entry which is preliminary data.</text>
</comment>
<evidence type="ECO:0000256" key="4">
    <source>
        <dbReference type="ARBA" id="ARBA00023163"/>
    </source>
</evidence>
<name>A0A1C1CLY2_9EURO</name>
<dbReference type="PANTHER" id="PTHR47660:SF2">
    <property type="entry name" value="TRANSCRIPTION FACTOR WITH C2H2 AND ZN(2)-CYS(6) DNA BINDING DOMAIN (EUROFUNG)"/>
    <property type="match status" value="1"/>
</dbReference>
<keyword evidence="8" id="KW-1185">Reference proteome</keyword>
<protein>
    <recommendedName>
        <fullName evidence="9">Transcription factor domain-containing protein</fullName>
    </recommendedName>
</protein>
<feature type="compositionally biased region" description="Low complexity" evidence="6">
    <location>
        <begin position="28"/>
        <end position="39"/>
    </location>
</feature>
<proteinExistence type="predicted"/>
<evidence type="ECO:0000256" key="5">
    <source>
        <dbReference type="ARBA" id="ARBA00023242"/>
    </source>
</evidence>
<keyword evidence="4" id="KW-0804">Transcription</keyword>
<keyword evidence="2" id="KW-0862">Zinc</keyword>
<feature type="region of interest" description="Disordered" evidence="6">
    <location>
        <begin position="1"/>
        <end position="60"/>
    </location>
</feature>
<organism evidence="7 8">
    <name type="scientific">Cladophialophora carrionii</name>
    <dbReference type="NCBI Taxonomy" id="86049"/>
    <lineage>
        <taxon>Eukaryota</taxon>
        <taxon>Fungi</taxon>
        <taxon>Dikarya</taxon>
        <taxon>Ascomycota</taxon>
        <taxon>Pezizomycotina</taxon>
        <taxon>Eurotiomycetes</taxon>
        <taxon>Chaetothyriomycetidae</taxon>
        <taxon>Chaetothyriales</taxon>
        <taxon>Herpotrichiellaceae</taxon>
        <taxon>Cladophialophora</taxon>
    </lineage>
</organism>
<evidence type="ECO:0000256" key="3">
    <source>
        <dbReference type="ARBA" id="ARBA00023015"/>
    </source>
</evidence>
<dbReference type="AlphaFoldDB" id="A0A1C1CLY2"/>
<dbReference type="STRING" id="86049.A0A1C1CLY2"/>
<dbReference type="GO" id="GO:0046872">
    <property type="term" value="F:metal ion binding"/>
    <property type="evidence" value="ECO:0007669"/>
    <property type="project" value="UniProtKB-KW"/>
</dbReference>
<dbReference type="OrthoDB" id="40579at2759"/>
<dbReference type="PANTHER" id="PTHR47660">
    <property type="entry name" value="TRANSCRIPTION FACTOR WITH C2H2 AND ZN(2)-CYS(6) DNA BINDING DOMAIN (EUROFUNG)-RELATED-RELATED"/>
    <property type="match status" value="1"/>
</dbReference>
<sequence length="874" mass="96181">MSTAMAAPSARMSLESAVVDTLMPDASPSPSQSQDGSQQTKLTDDASSHGSARTNDSVTNDAVQTSVEDMEPMPLQFDPVATDEFDLSLFLTFGETDSSSNLDWMKLLDTPSLPELEPHEIFSSEQSYRKFGAQPNTRTSPNSTVTPTAVRVGRKDSTSFHDRTSFFASASPGVLVDPSLDLTAVGNNVSASLSQMVAVPNNGEGAIAEADPETNNVSRSAADGWNICRCDPPPRTAAPFRWGDLVACWTEGIGQPSTPAGSCEALRDEHFKTGTTLKRLSFSEITRERMLVIAQAIFRRAAELYTLPSSRQRKGICRAPRRSRLGGSSLPLLPPTSSLHEFLEIFLTSFEPLYPVVSKGALDPNELVPDSTEDTSSLALFLMIGYGMMRDTDPKNRRLAVGLVDACQLSLMNLVERESQNPRSSMTYLSTLLCTFQAAFGGDKWLMDSSQGLRSMYLGTALTFRNTKTRPDGKVLLHLRKAAAIFSRGRQHRRRAGVRLAFLDAQGDIFAEMGLFYDDGPSIPTAEIQTPLPDHESLWLAPDAQAWSQACTEVHGSHDHFSQHHTRRSLCDLFQELLAGKLSAWSGGEELSILHLRLLLYPLHTFATQYSRLASCLPRSGSNHQLVQDPCDISTSLQGEEVKELLQRWHDLLAQSRPAGSRQWLLCQVTLILYHLIYLNLCASIPDIESFARGEFRQQSSVLGDFVPPALPHRCIQAREEAIFHCGQVLRLLRETDPVLRPLWWPLALYRVAIVLWAIGLESLPRTNAGSSRHQAATNIDNLHSSVFAIDTLTADDYRWRIFIRQKRGFPCLTKGASHVQLEDINGTIEICIALLDAGPTGPPLAEGVAHKLNTLTLPSSCIRSDQVVGITCI</sequence>
<reference evidence="8" key="1">
    <citation type="submission" date="2015-07" db="EMBL/GenBank/DDBJ databases">
        <authorList>
            <person name="Teixeira M.M."/>
            <person name="Souza R.C."/>
            <person name="Almeida L.G."/>
            <person name="Vicente V.A."/>
            <person name="de Hoog S."/>
            <person name="Bocca A.L."/>
            <person name="de Almeida S.R."/>
            <person name="Vasconcelos A.T."/>
            <person name="Felipe M.S."/>
        </authorList>
    </citation>
    <scope>NUCLEOTIDE SEQUENCE [LARGE SCALE GENOMIC DNA]</scope>
    <source>
        <strain evidence="8">KSF</strain>
    </source>
</reference>